<organism evidence="2 3">
    <name type="scientific">Pseudonocardia thermophila</name>
    <dbReference type="NCBI Taxonomy" id="1848"/>
    <lineage>
        <taxon>Bacteria</taxon>
        <taxon>Bacillati</taxon>
        <taxon>Actinomycetota</taxon>
        <taxon>Actinomycetes</taxon>
        <taxon>Pseudonocardiales</taxon>
        <taxon>Pseudonocardiaceae</taxon>
        <taxon>Pseudonocardia</taxon>
    </lineage>
</organism>
<name>A0A1M6RJM1_PSETH</name>
<dbReference type="AlphaFoldDB" id="A0A1M6RJM1"/>
<feature type="compositionally biased region" description="Basic and acidic residues" evidence="1">
    <location>
        <begin position="23"/>
        <end position="56"/>
    </location>
</feature>
<reference evidence="2 3" key="1">
    <citation type="submission" date="2016-11" db="EMBL/GenBank/DDBJ databases">
        <authorList>
            <person name="Jaros S."/>
            <person name="Januszkiewicz K."/>
            <person name="Wedrychowicz H."/>
        </authorList>
    </citation>
    <scope>NUCLEOTIDE SEQUENCE [LARGE SCALE GENOMIC DNA]</scope>
    <source>
        <strain evidence="2 3">DSM 43832</strain>
    </source>
</reference>
<protein>
    <submittedName>
        <fullName evidence="2">Uncharacterized protein</fullName>
    </submittedName>
</protein>
<gene>
    <name evidence="2" type="ORF">SAMN05443637_10529</name>
</gene>
<dbReference type="Proteomes" id="UP000184363">
    <property type="component" value="Unassembled WGS sequence"/>
</dbReference>
<dbReference type="EMBL" id="FRAP01000005">
    <property type="protein sequence ID" value="SHK32701.1"/>
    <property type="molecule type" value="Genomic_DNA"/>
</dbReference>
<feature type="region of interest" description="Disordered" evidence="1">
    <location>
        <begin position="14"/>
        <end position="56"/>
    </location>
</feature>
<keyword evidence="3" id="KW-1185">Reference proteome</keyword>
<evidence type="ECO:0000313" key="3">
    <source>
        <dbReference type="Proteomes" id="UP000184363"/>
    </source>
</evidence>
<accession>A0A1M6RJM1</accession>
<evidence type="ECO:0000256" key="1">
    <source>
        <dbReference type="SAM" id="MobiDB-lite"/>
    </source>
</evidence>
<proteinExistence type="predicted"/>
<evidence type="ECO:0000313" key="2">
    <source>
        <dbReference type="EMBL" id="SHK32701.1"/>
    </source>
</evidence>
<sequence>MPEPSEQLRRKLAAVFGDVLPDTTRDEREFEHPDDRSRDRDAELLADRPPHHDRAW</sequence>